<evidence type="ECO:0000313" key="3">
    <source>
        <dbReference type="Proteomes" id="UP000297851"/>
    </source>
</evidence>
<accession>A0ABY2J6Q5</accession>
<keyword evidence="1" id="KW-0472">Membrane</keyword>
<name>A0ABY2J6Q5_9MICO</name>
<organism evidence="2 3">
    <name type="scientific">Cryobacterium sandaracinum</name>
    <dbReference type="NCBI Taxonomy" id="1259247"/>
    <lineage>
        <taxon>Bacteria</taxon>
        <taxon>Bacillati</taxon>
        <taxon>Actinomycetota</taxon>
        <taxon>Actinomycetes</taxon>
        <taxon>Micrococcales</taxon>
        <taxon>Microbacteriaceae</taxon>
        <taxon>Cryobacterium</taxon>
    </lineage>
</organism>
<protein>
    <submittedName>
        <fullName evidence="2">Uncharacterized protein</fullName>
    </submittedName>
</protein>
<sequence>MTRSGERLVCWGAPSAVRSSVATSPETSRAAGQVREASGRITGSSAHRAIRGFWDRHEAPQRAGERVVRRWHRRSFLVGAVLVLGPAVQLAWSSLA</sequence>
<feature type="transmembrane region" description="Helical" evidence="1">
    <location>
        <begin position="76"/>
        <end position="95"/>
    </location>
</feature>
<keyword evidence="1" id="KW-1133">Transmembrane helix</keyword>
<reference evidence="2 3" key="1">
    <citation type="submission" date="2019-03" db="EMBL/GenBank/DDBJ databases">
        <title>Genomics of glacier-inhabiting Cryobacterium strains.</title>
        <authorList>
            <person name="Liu Q."/>
            <person name="Xin Y.-H."/>
        </authorList>
    </citation>
    <scope>NUCLEOTIDE SEQUENCE [LARGE SCALE GENOMIC DNA]</scope>
    <source>
        <strain evidence="2 3">TMT2-16</strain>
    </source>
</reference>
<dbReference type="EMBL" id="SOGO01000035">
    <property type="protein sequence ID" value="TFD00608.1"/>
    <property type="molecule type" value="Genomic_DNA"/>
</dbReference>
<gene>
    <name evidence="2" type="ORF">E3T25_13110</name>
</gene>
<evidence type="ECO:0000256" key="1">
    <source>
        <dbReference type="SAM" id="Phobius"/>
    </source>
</evidence>
<comment type="caution">
    <text evidence="2">The sequence shown here is derived from an EMBL/GenBank/DDBJ whole genome shotgun (WGS) entry which is preliminary data.</text>
</comment>
<keyword evidence="1" id="KW-0812">Transmembrane</keyword>
<keyword evidence="3" id="KW-1185">Reference proteome</keyword>
<dbReference type="Proteomes" id="UP000297851">
    <property type="component" value="Unassembled WGS sequence"/>
</dbReference>
<evidence type="ECO:0000313" key="2">
    <source>
        <dbReference type="EMBL" id="TFD00608.1"/>
    </source>
</evidence>
<proteinExistence type="predicted"/>